<dbReference type="OrthoDB" id="1451335at2"/>
<accession>A0A1E5UE96</accession>
<keyword evidence="2" id="KW-1185">Reference proteome</keyword>
<comment type="caution">
    <text evidence="1">The sequence shown here is derived from an EMBL/GenBank/DDBJ whole genome shotgun (WGS) entry which is preliminary data.</text>
</comment>
<organism evidence="1 2">
    <name type="scientific">Cloacibacterium normanense</name>
    <dbReference type="NCBI Taxonomy" id="237258"/>
    <lineage>
        <taxon>Bacteria</taxon>
        <taxon>Pseudomonadati</taxon>
        <taxon>Bacteroidota</taxon>
        <taxon>Flavobacteriia</taxon>
        <taxon>Flavobacteriales</taxon>
        <taxon>Weeksellaceae</taxon>
    </lineage>
</organism>
<reference evidence="1 2" key="1">
    <citation type="submission" date="2016-09" db="EMBL/GenBank/DDBJ databases">
        <authorList>
            <person name="Capua I."/>
            <person name="De Benedictis P."/>
            <person name="Joannis T."/>
            <person name="Lombin L.H."/>
            <person name="Cattoli G."/>
        </authorList>
    </citation>
    <scope>NUCLEOTIDE SEQUENCE [LARGE SCALE GENOMIC DNA]</scope>
    <source>
        <strain evidence="1 2">NRS-1</strain>
    </source>
</reference>
<name>A0A1E5UE96_9FLAO</name>
<dbReference type="RefSeq" id="WP_069798571.1">
    <property type="nucleotide sequence ID" value="NZ_CP034157.1"/>
</dbReference>
<dbReference type="AlphaFoldDB" id="A0A1E5UE96"/>
<dbReference type="Proteomes" id="UP000095601">
    <property type="component" value="Unassembled WGS sequence"/>
</dbReference>
<proteinExistence type="predicted"/>
<evidence type="ECO:0000313" key="1">
    <source>
        <dbReference type="EMBL" id="OEL11200.1"/>
    </source>
</evidence>
<evidence type="ECO:0000313" key="2">
    <source>
        <dbReference type="Proteomes" id="UP000095601"/>
    </source>
</evidence>
<protein>
    <submittedName>
        <fullName evidence="1">Uncharacterized protein</fullName>
    </submittedName>
</protein>
<dbReference type="EMBL" id="MKGI01000045">
    <property type="protein sequence ID" value="OEL11200.1"/>
    <property type="molecule type" value="Genomic_DNA"/>
</dbReference>
<dbReference type="KEGG" id="cnr:EB819_08980"/>
<gene>
    <name evidence="1" type="ORF">BHF72_2316</name>
</gene>
<sequence length="117" mass="13415">MNKKLHSNRRFLASLFASVYLFAVVFSGFFHTHTNNFKEDLLSFSKKPVSEKIVNFGGVDDCFSSHFFNAGIGILDSDANFLFIISKKFTLKNFQYHFTVPTEKVVFFSLRAPPVFI</sequence>